<dbReference type="AlphaFoldDB" id="A0A1I6NU98"/>
<dbReference type="Proteomes" id="UP000199392">
    <property type="component" value="Unassembled WGS sequence"/>
</dbReference>
<organism evidence="7 8">
    <name type="scientific">Alloyangia pacifica</name>
    <dbReference type="NCBI Taxonomy" id="311180"/>
    <lineage>
        <taxon>Bacteria</taxon>
        <taxon>Pseudomonadati</taxon>
        <taxon>Pseudomonadota</taxon>
        <taxon>Alphaproteobacteria</taxon>
        <taxon>Rhodobacterales</taxon>
        <taxon>Roseobacteraceae</taxon>
        <taxon>Alloyangia</taxon>
    </lineage>
</organism>
<gene>
    <name evidence="7" type="ORF">SAMN04488050_10185</name>
</gene>
<feature type="chain" id="PRO_5011768405" evidence="5">
    <location>
        <begin position="25"/>
        <end position="407"/>
    </location>
</feature>
<evidence type="ECO:0000259" key="6">
    <source>
        <dbReference type="Pfam" id="PF13458"/>
    </source>
</evidence>
<evidence type="ECO:0000256" key="4">
    <source>
        <dbReference type="ARBA" id="ARBA00022970"/>
    </source>
</evidence>
<dbReference type="InterPro" id="IPR000709">
    <property type="entry name" value="Leu_Ile_Val-bd"/>
</dbReference>
<feature type="signal peptide" evidence="5">
    <location>
        <begin position="1"/>
        <end position="24"/>
    </location>
</feature>
<accession>A0A1I6NU98</accession>
<dbReference type="STRING" id="311180.SAMN04488050_10185"/>
<keyword evidence="3 5" id="KW-0732">Signal</keyword>
<evidence type="ECO:0000256" key="1">
    <source>
        <dbReference type="ARBA" id="ARBA00010062"/>
    </source>
</evidence>
<name>A0A1I6NU98_9RHOB</name>
<feature type="domain" description="Leucine-binding protein" evidence="6">
    <location>
        <begin position="43"/>
        <end position="365"/>
    </location>
</feature>
<dbReference type="PANTHER" id="PTHR30483">
    <property type="entry name" value="LEUCINE-SPECIFIC-BINDING PROTEIN"/>
    <property type="match status" value="1"/>
</dbReference>
<dbReference type="OrthoDB" id="9794229at2"/>
<dbReference type="CDD" id="cd06330">
    <property type="entry name" value="PBP1_As_SBP-like"/>
    <property type="match status" value="1"/>
</dbReference>
<reference evidence="8" key="1">
    <citation type="submission" date="2016-10" db="EMBL/GenBank/DDBJ databases">
        <authorList>
            <person name="Varghese N."/>
            <person name="Submissions S."/>
        </authorList>
    </citation>
    <scope>NUCLEOTIDE SEQUENCE [LARGE SCALE GENOMIC DNA]</scope>
    <source>
        <strain evidence="8">DSM 26894</strain>
    </source>
</reference>
<dbReference type="InterPro" id="IPR028082">
    <property type="entry name" value="Peripla_BP_I"/>
</dbReference>
<dbReference type="SUPFAM" id="SSF53822">
    <property type="entry name" value="Periplasmic binding protein-like I"/>
    <property type="match status" value="1"/>
</dbReference>
<dbReference type="Pfam" id="PF13458">
    <property type="entry name" value="Peripla_BP_6"/>
    <property type="match status" value="1"/>
</dbReference>
<dbReference type="Gene3D" id="3.40.50.2300">
    <property type="match status" value="2"/>
</dbReference>
<dbReference type="InterPro" id="IPR028081">
    <property type="entry name" value="Leu-bd"/>
</dbReference>
<dbReference type="PANTHER" id="PTHR30483:SF37">
    <property type="entry name" value="ABC TRANSPORTER SUBSTRATE-BINDING PROTEIN"/>
    <property type="match status" value="1"/>
</dbReference>
<evidence type="ECO:0000256" key="3">
    <source>
        <dbReference type="ARBA" id="ARBA00022729"/>
    </source>
</evidence>
<evidence type="ECO:0000313" key="7">
    <source>
        <dbReference type="EMBL" id="SFS31450.1"/>
    </source>
</evidence>
<dbReference type="GO" id="GO:0006865">
    <property type="term" value="P:amino acid transport"/>
    <property type="evidence" value="ECO:0007669"/>
    <property type="project" value="UniProtKB-KW"/>
</dbReference>
<dbReference type="EMBL" id="FOZW01000001">
    <property type="protein sequence ID" value="SFS31450.1"/>
    <property type="molecule type" value="Genomic_DNA"/>
</dbReference>
<protein>
    <submittedName>
        <fullName evidence="7">Amino acid/amide ABC transporter substrate-binding protein, HAAT family (TC 3.A.1.4.-)</fullName>
    </submittedName>
</protein>
<keyword evidence="8" id="KW-1185">Reference proteome</keyword>
<comment type="similarity">
    <text evidence="1">Belongs to the leucine-binding protein family.</text>
</comment>
<dbReference type="PRINTS" id="PR00337">
    <property type="entry name" value="LEUILEVALBP"/>
</dbReference>
<evidence type="ECO:0000256" key="2">
    <source>
        <dbReference type="ARBA" id="ARBA00022448"/>
    </source>
</evidence>
<dbReference type="RefSeq" id="WP_092426654.1">
    <property type="nucleotide sequence ID" value="NZ_FNCL01000008.1"/>
</dbReference>
<evidence type="ECO:0000313" key="8">
    <source>
        <dbReference type="Proteomes" id="UP000199392"/>
    </source>
</evidence>
<evidence type="ECO:0000256" key="5">
    <source>
        <dbReference type="SAM" id="SignalP"/>
    </source>
</evidence>
<sequence>MTLLRRTVLAFAAATALTPATVFAQDAGKAPILIGEINHFKRMAAFAEPYRKGIELAVSEINEAGGVLGRPLEFIFRDDQGDPAEAVRIAEELMTRDGAVMLTGTILSNVGLAISSFAAEKHYVYLASEPLADTLVWGSGNPYTFRLRTSTWVQAAMLAEKAATTDAIRYATIAPNYAYGTEAVEAFKANLKRLKPEVEFVAEQWPPLFNIDAGAEAQALERAKPDAIYNVTFGTDLAKLVRQGTDRGLFDGRDVYGLLTGEPEYFEPLGDEAPEGWFVTGYPWYDFAEGTPGGAFVTAYEEMFGETPKNGSNVGYLTGLSVAAAIEKAGSTETEAIRAAFEDLEIPGTPVGPLRYRALDNQSTLGAFVGTTALNDAGEGVMVDWEYKDPMPYMPSDDEIREMRPAE</sequence>
<keyword evidence="4" id="KW-0029">Amino-acid transport</keyword>
<dbReference type="InterPro" id="IPR051010">
    <property type="entry name" value="BCAA_transport"/>
</dbReference>
<proteinExistence type="inferred from homology"/>
<keyword evidence="2" id="KW-0813">Transport</keyword>